<gene>
    <name evidence="3" type="ORF">WR25_12913</name>
</gene>
<dbReference type="AlphaFoldDB" id="A0A2A2K4W9"/>
<feature type="signal peptide" evidence="2">
    <location>
        <begin position="1"/>
        <end position="17"/>
    </location>
</feature>
<accession>A0A2A2K4W9</accession>
<name>A0A2A2K4W9_9BILA</name>
<keyword evidence="4" id="KW-1185">Reference proteome</keyword>
<evidence type="ECO:0000313" key="3">
    <source>
        <dbReference type="EMBL" id="PAV68849.1"/>
    </source>
</evidence>
<keyword evidence="2" id="KW-0732">Signal</keyword>
<dbReference type="EMBL" id="LIAE01009675">
    <property type="protein sequence ID" value="PAV68849.1"/>
    <property type="molecule type" value="Genomic_DNA"/>
</dbReference>
<evidence type="ECO:0000256" key="2">
    <source>
        <dbReference type="SAM" id="SignalP"/>
    </source>
</evidence>
<organism evidence="3 4">
    <name type="scientific">Diploscapter pachys</name>
    <dbReference type="NCBI Taxonomy" id="2018661"/>
    <lineage>
        <taxon>Eukaryota</taxon>
        <taxon>Metazoa</taxon>
        <taxon>Ecdysozoa</taxon>
        <taxon>Nematoda</taxon>
        <taxon>Chromadorea</taxon>
        <taxon>Rhabditida</taxon>
        <taxon>Rhabditina</taxon>
        <taxon>Rhabditomorpha</taxon>
        <taxon>Rhabditoidea</taxon>
        <taxon>Rhabditidae</taxon>
        <taxon>Diploscapter</taxon>
    </lineage>
</organism>
<sequence>MTLTVLLDCASICCAVALSGRSARTAAGPRTRFIFPLPLQELGGRPRHPECGRSVDVPAERAEAEGGGTCRPGHRPVGRGEVELVGVGRVERADQFEVRGALAEVHDLHVERRRTAGQTAVQARIEAGGGDGAVVRRIDVRGDRRSGRTDPTDDGIARPGRQAADVHRAAEAAARRCRDVAGDIDAERLIVRPAHRRGIDGAVGEAADTDADAGAAGHRARCLRCGGHGDRECKNRQRTVDSFLHGKCSC</sequence>
<feature type="compositionally biased region" description="Basic and acidic residues" evidence="1">
    <location>
        <begin position="141"/>
        <end position="151"/>
    </location>
</feature>
<comment type="caution">
    <text evidence="3">The sequence shown here is derived from an EMBL/GenBank/DDBJ whole genome shotgun (WGS) entry which is preliminary data.</text>
</comment>
<dbReference type="Proteomes" id="UP000218231">
    <property type="component" value="Unassembled WGS sequence"/>
</dbReference>
<proteinExistence type="predicted"/>
<feature type="region of interest" description="Disordered" evidence="1">
    <location>
        <begin position="141"/>
        <end position="163"/>
    </location>
</feature>
<evidence type="ECO:0000313" key="4">
    <source>
        <dbReference type="Proteomes" id="UP000218231"/>
    </source>
</evidence>
<evidence type="ECO:0000256" key="1">
    <source>
        <dbReference type="SAM" id="MobiDB-lite"/>
    </source>
</evidence>
<protein>
    <submittedName>
        <fullName evidence="3">Uncharacterized protein</fullName>
    </submittedName>
</protein>
<feature type="chain" id="PRO_5012765064" evidence="2">
    <location>
        <begin position="18"/>
        <end position="250"/>
    </location>
</feature>
<reference evidence="3 4" key="1">
    <citation type="journal article" date="2017" name="Curr. Biol.">
        <title>Genome architecture and evolution of a unichromosomal asexual nematode.</title>
        <authorList>
            <person name="Fradin H."/>
            <person name="Zegar C."/>
            <person name="Gutwein M."/>
            <person name="Lucas J."/>
            <person name="Kovtun M."/>
            <person name="Corcoran D."/>
            <person name="Baugh L.R."/>
            <person name="Kiontke K."/>
            <person name="Gunsalus K."/>
            <person name="Fitch D.H."/>
            <person name="Piano F."/>
        </authorList>
    </citation>
    <scope>NUCLEOTIDE SEQUENCE [LARGE SCALE GENOMIC DNA]</scope>
    <source>
        <strain evidence="3">PF1309</strain>
    </source>
</reference>